<keyword evidence="3" id="KW-1185">Reference proteome</keyword>
<feature type="repeat" description="TPR" evidence="1">
    <location>
        <begin position="216"/>
        <end position="249"/>
    </location>
</feature>
<dbReference type="Gene3D" id="1.25.40.10">
    <property type="entry name" value="Tetratricopeptide repeat domain"/>
    <property type="match status" value="1"/>
</dbReference>
<evidence type="ECO:0000313" key="3">
    <source>
        <dbReference type="Proteomes" id="UP000679126"/>
    </source>
</evidence>
<keyword evidence="1" id="KW-0802">TPR repeat</keyword>
<organism evidence="2 3">
    <name type="scientific">Chitinophaga chungangae</name>
    <dbReference type="NCBI Taxonomy" id="2821488"/>
    <lineage>
        <taxon>Bacteria</taxon>
        <taxon>Pseudomonadati</taxon>
        <taxon>Bacteroidota</taxon>
        <taxon>Chitinophagia</taxon>
        <taxon>Chitinophagales</taxon>
        <taxon>Chitinophagaceae</taxon>
        <taxon>Chitinophaga</taxon>
    </lineage>
</organism>
<name>A0ABS3YAA3_9BACT</name>
<accession>A0ABS3YAA3</accession>
<comment type="caution">
    <text evidence="2">The sequence shown here is derived from an EMBL/GenBank/DDBJ whole genome shotgun (WGS) entry which is preliminary data.</text>
</comment>
<protein>
    <recommendedName>
        <fullName evidence="4">Tetratricopeptide repeat protein</fullName>
    </recommendedName>
</protein>
<dbReference type="SMART" id="SM00028">
    <property type="entry name" value="TPR"/>
    <property type="match status" value="2"/>
</dbReference>
<dbReference type="InterPro" id="IPR011990">
    <property type="entry name" value="TPR-like_helical_dom_sf"/>
</dbReference>
<dbReference type="Proteomes" id="UP000679126">
    <property type="component" value="Unassembled WGS sequence"/>
</dbReference>
<evidence type="ECO:0008006" key="4">
    <source>
        <dbReference type="Google" id="ProtNLM"/>
    </source>
</evidence>
<dbReference type="PROSITE" id="PS50005">
    <property type="entry name" value="TPR"/>
    <property type="match status" value="1"/>
</dbReference>
<dbReference type="SUPFAM" id="SSF48452">
    <property type="entry name" value="TPR-like"/>
    <property type="match status" value="1"/>
</dbReference>
<dbReference type="EMBL" id="JAGHKP010000001">
    <property type="protein sequence ID" value="MBO9151607.1"/>
    <property type="molecule type" value="Genomic_DNA"/>
</dbReference>
<reference evidence="3" key="1">
    <citation type="submission" date="2021-03" db="EMBL/GenBank/DDBJ databases">
        <title>Assistant Professor.</title>
        <authorList>
            <person name="Huq M.A."/>
        </authorList>
    </citation>
    <scope>NUCLEOTIDE SEQUENCE [LARGE SCALE GENOMIC DNA]</scope>
    <source>
        <strain evidence="3">MAH-28</strain>
    </source>
</reference>
<dbReference type="InterPro" id="IPR019734">
    <property type="entry name" value="TPR_rpt"/>
</dbReference>
<evidence type="ECO:0000313" key="2">
    <source>
        <dbReference type="EMBL" id="MBO9151607.1"/>
    </source>
</evidence>
<sequence>MQKITTLVILSLLSAHSYGQSNYQQFTSLFKKKDTAALKTLLANWERTAPNDPELYTSAFNFYFSGSRREMLSLQKNAPKEEGLRVTDNSGKTVAFLTSGADYDADKLARAFGYINTGIAKFPDRLDMRFGKCFVFGQIADYENFTKEIIATVDRSVVNKNNWRWTENKPPDQPEELLLSSIQSYLAQLYNTENDDLLDNMIRIGEATLKHYPGNVEILTTTSTAFLLKKNYDKALGYLQRAEKLNPKDGIVLNNIAHCYKLKGDKTNALKYYELTEKYSDEEGKAMARENIKQLKK</sequence>
<proteinExistence type="predicted"/>
<gene>
    <name evidence="2" type="ORF">J7I43_05275</name>
</gene>
<evidence type="ECO:0000256" key="1">
    <source>
        <dbReference type="PROSITE-ProRule" id="PRU00339"/>
    </source>
</evidence>
<dbReference type="RefSeq" id="WP_209143972.1">
    <property type="nucleotide sequence ID" value="NZ_JAGHKP010000001.1"/>
</dbReference>